<accession>A0A375H3I5</accession>
<organism evidence="2 3">
    <name type="scientific">Cupriavidus neocaledonicus</name>
    <dbReference type="NCBI Taxonomy" id="1040979"/>
    <lineage>
        <taxon>Bacteria</taxon>
        <taxon>Pseudomonadati</taxon>
        <taxon>Pseudomonadota</taxon>
        <taxon>Betaproteobacteria</taxon>
        <taxon>Burkholderiales</taxon>
        <taxon>Burkholderiaceae</taxon>
        <taxon>Cupriavidus</taxon>
    </lineage>
</organism>
<dbReference type="EMBL" id="LT984806">
    <property type="protein sequence ID" value="SPD46232.1"/>
    <property type="molecule type" value="Genomic_DNA"/>
</dbReference>
<feature type="transmembrane region" description="Helical" evidence="1">
    <location>
        <begin position="49"/>
        <end position="65"/>
    </location>
</feature>
<dbReference type="AlphaFoldDB" id="A0A375H3I5"/>
<keyword evidence="1" id="KW-0812">Transmembrane</keyword>
<reference evidence="2 3" key="1">
    <citation type="submission" date="2018-01" db="EMBL/GenBank/DDBJ databases">
        <authorList>
            <person name="Clerissi C."/>
        </authorList>
    </citation>
    <scope>NUCLEOTIDE SEQUENCE [LARGE SCALE GENOMIC DNA]</scope>
    <source>
        <strain evidence="2">Cupriavidus taiwanensis STM 6160</strain>
    </source>
</reference>
<sequence length="74" mass="8507">MNRRHFAIERRSNSARRRPDRAFSLFPFAGQVLRISGIVRDSPPTGKDFFGTVVLFLICCLLLLVRPEGLPHKR</sequence>
<proteinExistence type="predicted"/>
<feature type="transmembrane region" description="Helical" evidence="1">
    <location>
        <begin position="21"/>
        <end position="37"/>
    </location>
</feature>
<evidence type="ECO:0000256" key="1">
    <source>
        <dbReference type="SAM" id="Phobius"/>
    </source>
</evidence>
<evidence type="ECO:0000313" key="2">
    <source>
        <dbReference type="EMBL" id="SPD46232.1"/>
    </source>
</evidence>
<name>A0A375H3I5_9BURK</name>
<evidence type="ECO:0000313" key="3">
    <source>
        <dbReference type="Proteomes" id="UP000255168"/>
    </source>
</evidence>
<keyword evidence="1" id="KW-1133">Transmembrane helix</keyword>
<gene>
    <name evidence="2" type="ORF">CBM2607_11169</name>
</gene>
<dbReference type="Proteomes" id="UP000255168">
    <property type="component" value="Chromosome I"/>
</dbReference>
<keyword evidence="1" id="KW-0472">Membrane</keyword>
<protein>
    <submittedName>
        <fullName evidence="2">Uncharacterized protein</fullName>
    </submittedName>
</protein>